<dbReference type="AlphaFoldDB" id="A0A9W8Z5W4"/>
<sequence>MPPGLIERIKKLRLGATESIVSSCYDDLDLVSKGPLCKPNPPSEVDCRCMILGSYVSYMFSALEIRTHESHDYNALGKETKYINQKSYHTVTHFPKNKLIGKGTTERKTCCEVVNIAARVKKIRSNIPSPVLDEHRTHMVAQAKK</sequence>
<accession>A0A9W8Z5W4</accession>
<dbReference type="EMBL" id="JAPEVA010000125">
    <property type="protein sequence ID" value="KAJ4398609.1"/>
    <property type="molecule type" value="Genomic_DNA"/>
</dbReference>
<organism evidence="1 2">
    <name type="scientific">Didymella pomorum</name>
    <dbReference type="NCBI Taxonomy" id="749634"/>
    <lineage>
        <taxon>Eukaryota</taxon>
        <taxon>Fungi</taxon>
        <taxon>Dikarya</taxon>
        <taxon>Ascomycota</taxon>
        <taxon>Pezizomycotina</taxon>
        <taxon>Dothideomycetes</taxon>
        <taxon>Pleosporomycetidae</taxon>
        <taxon>Pleosporales</taxon>
        <taxon>Pleosporineae</taxon>
        <taxon>Didymellaceae</taxon>
        <taxon>Didymella</taxon>
    </lineage>
</organism>
<name>A0A9W8Z5W4_9PLEO</name>
<gene>
    <name evidence="1" type="ORF">N0V91_010041</name>
</gene>
<proteinExistence type="predicted"/>
<keyword evidence="2" id="KW-1185">Reference proteome</keyword>
<dbReference type="Proteomes" id="UP001140510">
    <property type="component" value="Unassembled WGS sequence"/>
</dbReference>
<dbReference type="OrthoDB" id="5275938at2759"/>
<evidence type="ECO:0000313" key="2">
    <source>
        <dbReference type="Proteomes" id="UP001140510"/>
    </source>
</evidence>
<reference evidence="1" key="1">
    <citation type="submission" date="2022-10" db="EMBL/GenBank/DDBJ databases">
        <title>Tapping the CABI collections for fungal endophytes: first genome assemblies for Collariella, Neodidymelliopsis, Ascochyta clinopodiicola, Didymella pomorum, Didymosphaeria variabile, Neocosmospora piperis and Neocucurbitaria cava.</title>
        <authorList>
            <person name="Hill R."/>
        </authorList>
    </citation>
    <scope>NUCLEOTIDE SEQUENCE</scope>
    <source>
        <strain evidence="1">IMI 355091</strain>
    </source>
</reference>
<protein>
    <submittedName>
        <fullName evidence="1">Uncharacterized protein</fullName>
    </submittedName>
</protein>
<comment type="caution">
    <text evidence="1">The sequence shown here is derived from an EMBL/GenBank/DDBJ whole genome shotgun (WGS) entry which is preliminary data.</text>
</comment>
<evidence type="ECO:0000313" key="1">
    <source>
        <dbReference type="EMBL" id="KAJ4398609.1"/>
    </source>
</evidence>